<keyword evidence="9" id="KW-1185">Reference proteome</keyword>
<dbReference type="InterPro" id="IPR014047">
    <property type="entry name" value="Chr_Tranpt_l_chain"/>
</dbReference>
<evidence type="ECO:0000256" key="4">
    <source>
        <dbReference type="ARBA" id="ARBA00022692"/>
    </source>
</evidence>
<reference evidence="8 9" key="1">
    <citation type="submission" date="2016-10" db="EMBL/GenBank/DDBJ databases">
        <authorList>
            <person name="Varghese N."/>
            <person name="Submissions S."/>
        </authorList>
    </citation>
    <scope>NUCLEOTIDE SEQUENCE [LARGE SCALE GENOMIC DNA]</scope>
    <source>
        <strain evidence="8 9">DSM 16392</strain>
    </source>
</reference>
<proteinExistence type="inferred from homology"/>
<evidence type="ECO:0000313" key="8">
    <source>
        <dbReference type="EMBL" id="SFK79619.1"/>
    </source>
</evidence>
<evidence type="ECO:0000256" key="6">
    <source>
        <dbReference type="ARBA" id="ARBA00023136"/>
    </source>
</evidence>
<comment type="similarity">
    <text evidence="2">Belongs to the chromate ion transporter (CHR) (TC 2.A.51) family.</text>
</comment>
<feature type="transmembrane region" description="Helical" evidence="7">
    <location>
        <begin position="234"/>
        <end position="256"/>
    </location>
</feature>
<keyword evidence="6 7" id="KW-0472">Membrane</keyword>
<sequence length="408" mass="42339">MSFTERPTNLTEEPAKGHASEVFFTFLKLGLTSFGGPIAHLGYFREEIVKRRKWLSEEAYGDLVALCQFLPGPASSQVGFGLGLMRAGPLGALAAFFAFTAPSALLLFGFAYWASAFEGPVGMGLIHGLKLVAVAVVAQAVWGMARNFCADQLRAGLAVLAVVLVVAFGGAGGQIAAIVAGGLGGFLFCRSEPKAEVHEVLFAPRRRIGLFSVILFAGLLFGLPVLSDIIVNPLLGVFASFYHSGSLVFGGGHVVLPLLEAEVVGKGLVSESSFLVGYGATQAVPGPLFTFAGYLGAEMQTGYAAWIGASIALLGIFLPGALLLIAGLPYWAVLRQTPSARGIMAGANAAVVGVLGAALYAPVWTSAILEAKDFAAALCGFVLLVSFKSPPWVVVVLLGLTGIGFALI</sequence>
<dbReference type="Pfam" id="PF02417">
    <property type="entry name" value="Chromate_transp"/>
    <property type="match status" value="2"/>
</dbReference>
<evidence type="ECO:0000313" key="9">
    <source>
        <dbReference type="Proteomes" id="UP000199598"/>
    </source>
</evidence>
<dbReference type="PANTHER" id="PTHR33567:SF3">
    <property type="entry name" value="CHROMATE ION TRANSPORTER (EUROFUNG)"/>
    <property type="match status" value="1"/>
</dbReference>
<keyword evidence="3" id="KW-1003">Cell membrane</keyword>
<comment type="caution">
    <text evidence="8">The sequence shown here is derived from an EMBL/GenBank/DDBJ whole genome shotgun (WGS) entry which is preliminary data.</text>
</comment>
<feature type="transmembrane region" description="Helical" evidence="7">
    <location>
        <begin position="22"/>
        <end position="44"/>
    </location>
</feature>
<keyword evidence="4 7" id="KW-0812">Transmembrane</keyword>
<evidence type="ECO:0000256" key="3">
    <source>
        <dbReference type="ARBA" id="ARBA00022475"/>
    </source>
</evidence>
<feature type="transmembrane region" description="Helical" evidence="7">
    <location>
        <begin position="90"/>
        <end position="113"/>
    </location>
</feature>
<name>A0A1I4CH53_9HYPH</name>
<comment type="subcellular location">
    <subcellularLocation>
        <location evidence="1">Cell membrane</location>
        <topology evidence="1">Multi-pass membrane protein</topology>
    </subcellularLocation>
</comment>
<evidence type="ECO:0000256" key="2">
    <source>
        <dbReference type="ARBA" id="ARBA00005262"/>
    </source>
</evidence>
<dbReference type="PANTHER" id="PTHR33567">
    <property type="entry name" value="CHROMATE ION TRANSPORTER (EUROFUNG)"/>
    <property type="match status" value="1"/>
</dbReference>
<accession>A0A1I4CH53</accession>
<evidence type="ECO:0000256" key="1">
    <source>
        <dbReference type="ARBA" id="ARBA00004651"/>
    </source>
</evidence>
<feature type="transmembrane region" description="Helical" evidence="7">
    <location>
        <begin position="303"/>
        <end position="331"/>
    </location>
</feature>
<dbReference type="NCBIfam" id="TIGR00937">
    <property type="entry name" value="2A51"/>
    <property type="match status" value="1"/>
</dbReference>
<gene>
    <name evidence="8" type="ORF">SAMN04488518_109113</name>
</gene>
<dbReference type="EMBL" id="FOSK01000009">
    <property type="protein sequence ID" value="SFK79619.1"/>
    <property type="molecule type" value="Genomic_DNA"/>
</dbReference>
<keyword evidence="5 7" id="KW-1133">Transmembrane helix</keyword>
<dbReference type="InterPro" id="IPR003370">
    <property type="entry name" value="Chromate_transpt"/>
</dbReference>
<feature type="transmembrane region" description="Helical" evidence="7">
    <location>
        <begin position="208"/>
        <end position="227"/>
    </location>
</feature>
<feature type="transmembrane region" description="Helical" evidence="7">
    <location>
        <begin position="125"/>
        <end position="145"/>
    </location>
</feature>
<feature type="transmembrane region" description="Helical" evidence="7">
    <location>
        <begin position="374"/>
        <end position="407"/>
    </location>
</feature>
<organism evidence="8 9">
    <name type="scientific">Pseudovibrio ascidiaceicola</name>
    <dbReference type="NCBI Taxonomy" id="285279"/>
    <lineage>
        <taxon>Bacteria</taxon>
        <taxon>Pseudomonadati</taxon>
        <taxon>Pseudomonadota</taxon>
        <taxon>Alphaproteobacteria</taxon>
        <taxon>Hyphomicrobiales</taxon>
        <taxon>Stappiaceae</taxon>
        <taxon>Pseudovibrio</taxon>
    </lineage>
</organism>
<protein>
    <submittedName>
        <fullName evidence="8">Chromate transporter</fullName>
    </submittedName>
</protein>
<dbReference type="PIRSF" id="PIRSF004810">
    <property type="entry name" value="ChrA"/>
    <property type="match status" value="1"/>
</dbReference>
<evidence type="ECO:0000256" key="5">
    <source>
        <dbReference type="ARBA" id="ARBA00022989"/>
    </source>
</evidence>
<evidence type="ECO:0000256" key="7">
    <source>
        <dbReference type="SAM" id="Phobius"/>
    </source>
</evidence>
<feature type="transmembrane region" description="Helical" evidence="7">
    <location>
        <begin position="343"/>
        <end position="362"/>
    </location>
</feature>
<feature type="transmembrane region" description="Helical" evidence="7">
    <location>
        <begin position="157"/>
        <end position="188"/>
    </location>
</feature>
<dbReference type="Proteomes" id="UP000199598">
    <property type="component" value="Unassembled WGS sequence"/>
</dbReference>
<dbReference type="RefSeq" id="WP_093521323.1">
    <property type="nucleotide sequence ID" value="NZ_FOSK01000009.1"/>
</dbReference>